<gene>
    <name evidence="10" type="ORF">KI688_009997</name>
</gene>
<organism evidence="10 11">
    <name type="scientific">Linnemannia hyalina</name>
    <dbReference type="NCBI Taxonomy" id="64524"/>
    <lineage>
        <taxon>Eukaryota</taxon>
        <taxon>Fungi</taxon>
        <taxon>Fungi incertae sedis</taxon>
        <taxon>Mucoromycota</taxon>
        <taxon>Mortierellomycotina</taxon>
        <taxon>Mortierellomycetes</taxon>
        <taxon>Mortierellales</taxon>
        <taxon>Mortierellaceae</taxon>
        <taxon>Linnemannia</taxon>
    </lineage>
</organism>
<evidence type="ECO:0000256" key="1">
    <source>
        <dbReference type="ARBA" id="ARBA00010718"/>
    </source>
</evidence>
<dbReference type="PANTHER" id="PTHR18952">
    <property type="entry name" value="CARBONIC ANHYDRASE"/>
    <property type="match status" value="1"/>
</dbReference>
<evidence type="ECO:0000256" key="5">
    <source>
        <dbReference type="ARBA" id="ARBA00023239"/>
    </source>
</evidence>
<dbReference type="Gene3D" id="3.10.200.10">
    <property type="entry name" value="Alpha carbonic anhydrase"/>
    <property type="match status" value="3"/>
</dbReference>
<feature type="region of interest" description="Disordered" evidence="7">
    <location>
        <begin position="252"/>
        <end position="284"/>
    </location>
</feature>
<dbReference type="GO" id="GO:0008270">
    <property type="term" value="F:zinc ion binding"/>
    <property type="evidence" value="ECO:0007669"/>
    <property type="project" value="InterPro"/>
</dbReference>
<dbReference type="InterPro" id="IPR041891">
    <property type="entry name" value="Alpha_CA_prokaryot-like"/>
</dbReference>
<evidence type="ECO:0000256" key="2">
    <source>
        <dbReference type="ARBA" id="ARBA00012925"/>
    </source>
</evidence>
<evidence type="ECO:0000256" key="7">
    <source>
        <dbReference type="SAM" id="MobiDB-lite"/>
    </source>
</evidence>
<dbReference type="EMBL" id="JAHRHY010000005">
    <property type="protein sequence ID" value="KAG9069102.1"/>
    <property type="molecule type" value="Genomic_DNA"/>
</dbReference>
<dbReference type="CDD" id="cd03124">
    <property type="entry name" value="alpha_CA_prokaryotic_like"/>
    <property type="match status" value="2"/>
</dbReference>
<name>A0A9P8BXP0_9FUNG</name>
<dbReference type="EC" id="4.2.1.1" evidence="2"/>
<dbReference type="Pfam" id="PF00194">
    <property type="entry name" value="Carb_anhydrase"/>
    <property type="match status" value="4"/>
</dbReference>
<dbReference type="OrthoDB" id="429145at2759"/>
<dbReference type="PROSITE" id="PS51144">
    <property type="entry name" value="ALPHA_CA_2"/>
    <property type="match status" value="2"/>
</dbReference>
<evidence type="ECO:0000259" key="9">
    <source>
        <dbReference type="PROSITE" id="PS51144"/>
    </source>
</evidence>
<sequence>MKIVLSLVITAASVIATISAEPLSKRASPGSHWDYGADKAGPSHWSLLDPAYVTCDKGLQQSPVDINADTLSRFVNCASKALTFDYKPLKDVVAHFNGHTVEVDWTSNSNAHNNTIIIDKKVYNLVQFHFHTPSEHWINGRHADAELHLVHRSPSDQSLAVIGVLLQAQAKNVPFFKYLTALQKKDRAQHPVVHFEEQQLKDGLSNNPYTFVEDASPDSIEFADGDDEEDEDQVDFNVNMNIVETIVLDTLDKNSNNNNNNNNNINIDNNHDKQDTNITTTNDAGSTTAAAEKWKLPPTVDGIVCAGVLPADEEATHIDLPLKSVDFSQLVKTVKGFTNRWEYSGSLTTPPCSEHVSWNVMNEPFPIGLEQLRALVDLQGVVIATSSLFAAVSAHAIVRRAPAAGPHWDYSGDKTGPDHWGLLDPAYVTCESGMQQSPIDINKESLSRFVHCAKKAIAFDYKPVKDAVAHFNGHTVEIDWTPDAKTHNNSIAIGKKQYNLIQFHFHTPSEHRINGRHADAELHLVHRNPVDKSLAVIGVLLRAQARNVPFFHYLTALQKKVHADKHSAVTASPGTTSAILEELLKDSICSGIQPTSEEATKVDYPLPSVDFEPLVRVLKGFTPRWEYSGSLTTPPCSENVAWNVMHDPYPIGLDQLRALVDLQGFNARDIEDSRGKSSHK</sequence>
<keyword evidence="4" id="KW-0862">Zinc</keyword>
<evidence type="ECO:0000256" key="8">
    <source>
        <dbReference type="SAM" id="SignalP"/>
    </source>
</evidence>
<reference evidence="10" key="1">
    <citation type="submission" date="2021-06" db="EMBL/GenBank/DDBJ databases">
        <title>Genome Sequence of Mortierella hyaline Strain SCG-10, a Cold-Adapted, Nitrate-Reducing Fungus Isolated from Soil in Minnesota, USA.</title>
        <authorList>
            <person name="Aldossari N."/>
        </authorList>
    </citation>
    <scope>NUCLEOTIDE SEQUENCE</scope>
    <source>
        <strain evidence="10">SCG-10</strain>
    </source>
</reference>
<comment type="catalytic activity">
    <reaction evidence="6">
        <text>hydrogencarbonate + H(+) = CO2 + H2O</text>
        <dbReference type="Rhea" id="RHEA:10748"/>
        <dbReference type="ChEBI" id="CHEBI:15377"/>
        <dbReference type="ChEBI" id="CHEBI:15378"/>
        <dbReference type="ChEBI" id="CHEBI:16526"/>
        <dbReference type="ChEBI" id="CHEBI:17544"/>
        <dbReference type="EC" id="4.2.1.1"/>
    </reaction>
</comment>
<feature type="compositionally biased region" description="Low complexity" evidence="7">
    <location>
        <begin position="254"/>
        <end position="268"/>
    </location>
</feature>
<dbReference type="InterPro" id="IPR023561">
    <property type="entry name" value="Carbonic_anhydrase_a-class"/>
</dbReference>
<keyword evidence="11" id="KW-1185">Reference proteome</keyword>
<keyword evidence="3" id="KW-0479">Metal-binding</keyword>
<evidence type="ECO:0000313" key="11">
    <source>
        <dbReference type="Proteomes" id="UP000707451"/>
    </source>
</evidence>
<feature type="domain" description="Alpha-carbonic anhydrase" evidence="9">
    <location>
        <begin position="406"/>
        <end position="680"/>
    </location>
</feature>
<evidence type="ECO:0000256" key="3">
    <source>
        <dbReference type="ARBA" id="ARBA00022723"/>
    </source>
</evidence>
<dbReference type="GO" id="GO:0004089">
    <property type="term" value="F:carbonate dehydratase activity"/>
    <property type="evidence" value="ECO:0007669"/>
    <property type="project" value="UniProtKB-EC"/>
</dbReference>
<dbReference type="SMART" id="SM01057">
    <property type="entry name" value="Carb_anhydrase"/>
    <property type="match status" value="2"/>
</dbReference>
<dbReference type="Proteomes" id="UP000707451">
    <property type="component" value="Unassembled WGS sequence"/>
</dbReference>
<dbReference type="PANTHER" id="PTHR18952:SF265">
    <property type="entry name" value="CARBONIC ANHYDRASE"/>
    <property type="match status" value="1"/>
</dbReference>
<evidence type="ECO:0000256" key="6">
    <source>
        <dbReference type="ARBA" id="ARBA00048348"/>
    </source>
</evidence>
<protein>
    <recommendedName>
        <fullName evidence="2">carbonic anhydrase</fullName>
        <ecNumber evidence="2">4.2.1.1</ecNumber>
    </recommendedName>
</protein>
<comment type="caution">
    <text evidence="10">The sequence shown here is derived from an EMBL/GenBank/DDBJ whole genome shotgun (WGS) entry which is preliminary data.</text>
</comment>
<feature type="chain" id="PRO_5040316662" description="carbonic anhydrase" evidence="8">
    <location>
        <begin position="21"/>
        <end position="680"/>
    </location>
</feature>
<feature type="signal peptide" evidence="8">
    <location>
        <begin position="1"/>
        <end position="20"/>
    </location>
</feature>
<accession>A0A9P8BXP0</accession>
<proteinExistence type="inferred from homology"/>
<dbReference type="InterPro" id="IPR036398">
    <property type="entry name" value="CA_dom_sf"/>
</dbReference>
<dbReference type="AlphaFoldDB" id="A0A9P8BXP0"/>
<comment type="similarity">
    <text evidence="1">Belongs to the alpha-carbonic anhydrase family.</text>
</comment>
<evidence type="ECO:0000313" key="10">
    <source>
        <dbReference type="EMBL" id="KAG9069102.1"/>
    </source>
</evidence>
<feature type="domain" description="Alpha-carbonic anhydrase" evidence="9">
    <location>
        <begin position="31"/>
        <end position="401"/>
    </location>
</feature>
<keyword evidence="5" id="KW-0456">Lyase</keyword>
<evidence type="ECO:0000256" key="4">
    <source>
        <dbReference type="ARBA" id="ARBA00022833"/>
    </source>
</evidence>
<dbReference type="InterPro" id="IPR001148">
    <property type="entry name" value="CA_dom"/>
</dbReference>
<dbReference type="SUPFAM" id="SSF51069">
    <property type="entry name" value="Carbonic anhydrase"/>
    <property type="match status" value="2"/>
</dbReference>
<keyword evidence="8" id="KW-0732">Signal</keyword>